<evidence type="ECO:0000256" key="8">
    <source>
        <dbReference type="ARBA" id="ARBA00023157"/>
    </source>
</evidence>
<evidence type="ECO:0000256" key="3">
    <source>
        <dbReference type="ARBA" id="ARBA00022670"/>
    </source>
</evidence>
<keyword evidence="8" id="KW-1015">Disulfide bond</keyword>
<dbReference type="AlphaFoldDB" id="A0A914X8K1"/>
<dbReference type="InterPro" id="IPR033116">
    <property type="entry name" value="TRYPSIN_SER"/>
</dbReference>
<keyword evidence="7" id="KW-0865">Zymogen</keyword>
<dbReference type="InterPro" id="IPR001314">
    <property type="entry name" value="Peptidase_S1A"/>
</dbReference>
<feature type="domain" description="Peptidase S1" evidence="11">
    <location>
        <begin position="58"/>
        <end position="284"/>
    </location>
</feature>
<sequence>MSPIFSLALLLYFSHTVVEACGQPQIQPYSNDATLNEDRVRIQLDGFNGTIHNQTGRVIGGTTATAHSWPWMVLLNYESSQDEGRYMCGATIISDQWLLTAAHCAEYMIVSSAQAFIGIQSQDDIFSNDVYYVKLKVVHPQFNSPKDTLNNDIALLQLSSKLSFSQKIQPICLPYPSNDSELIQPGQYGYVTGWGQYLVNLEQSSAVLLQAQLPFIDAEYCRSVYGSTTNNQVCAGAFMKGTGPGDSGGPLEVRGSDQRWYQIGITSFGINDNRGLADQGTYPGRVIGGTATITHSWPWMVMLIFQVNYDITGSYLCGATIISDQWLLTAAHCAQDMNITSTQAFIGIQSHSNIAANNVYSVKMNIVHPLFNVPTDSLNNDIALLQLSSKLSFSQYIQPICLPSSSDDSELFRPGQCGYVTGWGKYTVNNIVQPYSSAELRQAQLPFIGPEYCRKVYGSTTNNQVCAGAFMKGTGPGDSGGPLEVRGSDQRWYQIGITSFGINRNDGLINQGKYPGVYTRVSQYCTFIQEGTGGDVTSMQPTMSTIFYLALLLHFPYAAAEACGEPQIQPYSGNAMSNEDGVGIQLDRLIGAKYNQTVRVIGGTTATPHSWPWMVMLRIKSYKDPTRTYLCGATIISDRWLLTAAHCAQSMILLRTQVYIGIQSRNGITTNNAYSVEKKIVHPQYSGNPEYLNDIALLQLSSKVSFTQYIQPICLPSSSDDSQLFQPGQCAYVTGWGQYSVDTVIKKSPSTVLRQAQLPLIDPEYCRRIYGLKTHNQVCAGAFMKGGGPGDSGGPLQVRGSDQRWYQIGVTSFGVNEDNGLADQGKYPGVYTRVSQYCTFIQEGTGGDVKCLSANFTGVISC</sequence>
<evidence type="ECO:0000313" key="12">
    <source>
        <dbReference type="Proteomes" id="UP000887566"/>
    </source>
</evidence>
<evidence type="ECO:0000256" key="9">
    <source>
        <dbReference type="RuleBase" id="RU363034"/>
    </source>
</evidence>
<dbReference type="Pfam" id="PF00089">
    <property type="entry name" value="Trypsin"/>
    <property type="match status" value="3"/>
</dbReference>
<keyword evidence="12" id="KW-1185">Reference proteome</keyword>
<keyword evidence="6 9" id="KW-0720">Serine protease</keyword>
<dbReference type="InterPro" id="IPR018114">
    <property type="entry name" value="TRYPSIN_HIS"/>
</dbReference>
<dbReference type="FunFam" id="2.40.10.10:FF:000146">
    <property type="entry name" value="Serine protease 53"/>
    <property type="match status" value="1"/>
</dbReference>
<dbReference type="PROSITE" id="PS00134">
    <property type="entry name" value="TRYPSIN_HIS"/>
    <property type="match status" value="2"/>
</dbReference>
<dbReference type="Proteomes" id="UP000887566">
    <property type="component" value="Unplaced"/>
</dbReference>
<dbReference type="Gene3D" id="2.40.10.10">
    <property type="entry name" value="Trypsin-like serine proteases"/>
    <property type="match status" value="3"/>
</dbReference>
<dbReference type="GO" id="GO:0005576">
    <property type="term" value="C:extracellular region"/>
    <property type="evidence" value="ECO:0007669"/>
    <property type="project" value="UniProtKB-SubCell"/>
</dbReference>
<evidence type="ECO:0000256" key="5">
    <source>
        <dbReference type="ARBA" id="ARBA00022801"/>
    </source>
</evidence>
<feature type="chain" id="PRO_5037885374" evidence="10">
    <location>
        <begin position="21"/>
        <end position="862"/>
    </location>
</feature>
<keyword evidence="2" id="KW-0964">Secreted</keyword>
<feature type="signal peptide" evidence="10">
    <location>
        <begin position="1"/>
        <end position="20"/>
    </location>
</feature>
<dbReference type="CDD" id="cd00190">
    <property type="entry name" value="Tryp_SPc"/>
    <property type="match status" value="3"/>
</dbReference>
<feature type="domain" description="Peptidase S1" evidence="11">
    <location>
        <begin position="286"/>
        <end position="533"/>
    </location>
</feature>
<evidence type="ECO:0000256" key="4">
    <source>
        <dbReference type="ARBA" id="ARBA00022729"/>
    </source>
</evidence>
<dbReference type="SMART" id="SM00020">
    <property type="entry name" value="Tryp_SPc"/>
    <property type="match status" value="3"/>
</dbReference>
<evidence type="ECO:0000256" key="7">
    <source>
        <dbReference type="ARBA" id="ARBA00023145"/>
    </source>
</evidence>
<dbReference type="PANTHER" id="PTHR24252:SF7">
    <property type="entry name" value="HYALIN"/>
    <property type="match status" value="1"/>
</dbReference>
<dbReference type="InterPro" id="IPR001254">
    <property type="entry name" value="Trypsin_dom"/>
</dbReference>
<accession>A0A914X8K1</accession>
<dbReference type="InterPro" id="IPR043504">
    <property type="entry name" value="Peptidase_S1_PA_chymotrypsin"/>
</dbReference>
<dbReference type="FunFam" id="2.40.10.10:FF:000068">
    <property type="entry name" value="transmembrane protease serine 2"/>
    <property type="match status" value="2"/>
</dbReference>
<organism evidence="12 13">
    <name type="scientific">Plectus sambesii</name>
    <dbReference type="NCBI Taxonomy" id="2011161"/>
    <lineage>
        <taxon>Eukaryota</taxon>
        <taxon>Metazoa</taxon>
        <taxon>Ecdysozoa</taxon>
        <taxon>Nematoda</taxon>
        <taxon>Chromadorea</taxon>
        <taxon>Plectida</taxon>
        <taxon>Plectina</taxon>
        <taxon>Plectoidea</taxon>
        <taxon>Plectidae</taxon>
        <taxon>Plectus</taxon>
    </lineage>
</organism>
<dbReference type="WBParaSite" id="PSAMB.scaffold684size43831.g8001.t1">
    <property type="protein sequence ID" value="PSAMB.scaffold684size43831.g8001.t1"/>
    <property type="gene ID" value="PSAMB.scaffold684size43831.g8001"/>
</dbReference>
<feature type="domain" description="Peptidase S1" evidence="11">
    <location>
        <begin position="600"/>
        <end position="846"/>
    </location>
</feature>
<dbReference type="PANTHER" id="PTHR24252">
    <property type="entry name" value="ACROSIN-RELATED"/>
    <property type="match status" value="1"/>
</dbReference>
<dbReference type="SUPFAM" id="SSF50494">
    <property type="entry name" value="Trypsin-like serine proteases"/>
    <property type="match status" value="3"/>
</dbReference>
<reference evidence="13" key="1">
    <citation type="submission" date="2022-11" db="UniProtKB">
        <authorList>
            <consortium name="WormBaseParasite"/>
        </authorList>
    </citation>
    <scope>IDENTIFICATION</scope>
</reference>
<keyword evidence="4 10" id="KW-0732">Signal</keyword>
<protein>
    <submittedName>
        <fullName evidence="13">Peptidase S1 domain-containing protein</fullName>
    </submittedName>
</protein>
<evidence type="ECO:0000256" key="10">
    <source>
        <dbReference type="SAM" id="SignalP"/>
    </source>
</evidence>
<dbReference type="PROSITE" id="PS50240">
    <property type="entry name" value="TRYPSIN_DOM"/>
    <property type="match status" value="3"/>
</dbReference>
<evidence type="ECO:0000256" key="1">
    <source>
        <dbReference type="ARBA" id="ARBA00004613"/>
    </source>
</evidence>
<dbReference type="PRINTS" id="PR00722">
    <property type="entry name" value="CHYMOTRYPSIN"/>
</dbReference>
<dbReference type="GO" id="GO:0004252">
    <property type="term" value="F:serine-type endopeptidase activity"/>
    <property type="evidence" value="ECO:0007669"/>
    <property type="project" value="InterPro"/>
</dbReference>
<name>A0A914X8K1_9BILA</name>
<dbReference type="InterPro" id="IPR009003">
    <property type="entry name" value="Peptidase_S1_PA"/>
</dbReference>
<proteinExistence type="predicted"/>
<evidence type="ECO:0000256" key="6">
    <source>
        <dbReference type="ARBA" id="ARBA00022825"/>
    </source>
</evidence>
<keyword evidence="3 9" id="KW-0645">Protease</keyword>
<evidence type="ECO:0000256" key="2">
    <source>
        <dbReference type="ARBA" id="ARBA00022525"/>
    </source>
</evidence>
<evidence type="ECO:0000259" key="11">
    <source>
        <dbReference type="PROSITE" id="PS50240"/>
    </source>
</evidence>
<dbReference type="PROSITE" id="PS00135">
    <property type="entry name" value="TRYPSIN_SER"/>
    <property type="match status" value="1"/>
</dbReference>
<comment type="subcellular location">
    <subcellularLocation>
        <location evidence="1">Secreted</location>
    </subcellularLocation>
</comment>
<dbReference type="GO" id="GO:0006508">
    <property type="term" value="P:proteolysis"/>
    <property type="evidence" value="ECO:0007669"/>
    <property type="project" value="UniProtKB-KW"/>
</dbReference>
<evidence type="ECO:0000313" key="13">
    <source>
        <dbReference type="WBParaSite" id="PSAMB.scaffold684size43831.g8001.t1"/>
    </source>
</evidence>
<keyword evidence="5 9" id="KW-0378">Hydrolase</keyword>